<dbReference type="RefSeq" id="WP_123271822.1">
    <property type="nucleotide sequence ID" value="NZ_RJJQ01000012.1"/>
</dbReference>
<proteinExistence type="predicted"/>
<dbReference type="EMBL" id="RJJQ01000012">
    <property type="protein sequence ID" value="RNI21104.1"/>
    <property type="molecule type" value="Genomic_DNA"/>
</dbReference>
<comment type="caution">
    <text evidence="8">The sequence shown here is derived from an EMBL/GenBank/DDBJ whole genome shotgun (WGS) entry which is preliminary data.</text>
</comment>
<evidence type="ECO:0000256" key="5">
    <source>
        <dbReference type="ARBA" id="ARBA00023136"/>
    </source>
</evidence>
<dbReference type="GO" id="GO:0005886">
    <property type="term" value="C:plasma membrane"/>
    <property type="evidence" value="ECO:0007669"/>
    <property type="project" value="UniProtKB-SubCell"/>
</dbReference>
<evidence type="ECO:0000313" key="9">
    <source>
        <dbReference type="Proteomes" id="UP000271678"/>
    </source>
</evidence>
<keyword evidence="2" id="KW-1003">Cell membrane</keyword>
<keyword evidence="4 6" id="KW-1133">Transmembrane helix</keyword>
<comment type="subcellular location">
    <subcellularLocation>
        <location evidence="1">Cell membrane</location>
        <topology evidence="1">Multi-pass membrane protein</topology>
    </subcellularLocation>
</comment>
<dbReference type="Proteomes" id="UP000271678">
    <property type="component" value="Unassembled WGS sequence"/>
</dbReference>
<feature type="transmembrane region" description="Helical" evidence="6">
    <location>
        <begin position="6"/>
        <end position="21"/>
    </location>
</feature>
<name>A0A3M9M6A5_9MICO</name>
<gene>
    <name evidence="8" type="ORF">EFY87_12560</name>
</gene>
<evidence type="ECO:0000256" key="3">
    <source>
        <dbReference type="ARBA" id="ARBA00022692"/>
    </source>
</evidence>
<evidence type="ECO:0000256" key="4">
    <source>
        <dbReference type="ARBA" id="ARBA00022989"/>
    </source>
</evidence>
<reference evidence="8 9" key="1">
    <citation type="submission" date="2018-11" db="EMBL/GenBank/DDBJ databases">
        <title>Draft genome of Simplicispira Flexivirga sp. BO-16.</title>
        <authorList>
            <person name="Im W.T."/>
        </authorList>
    </citation>
    <scope>NUCLEOTIDE SEQUENCE [LARGE SCALE GENOMIC DNA]</scope>
    <source>
        <strain evidence="8 9">BO-16</strain>
    </source>
</reference>
<evidence type="ECO:0000313" key="8">
    <source>
        <dbReference type="EMBL" id="RNI21104.1"/>
    </source>
</evidence>
<dbReference type="PANTHER" id="PTHR35007:SF2">
    <property type="entry name" value="PILUS ASSEMBLE PROTEIN"/>
    <property type="match status" value="1"/>
</dbReference>
<protein>
    <submittedName>
        <fullName evidence="8">Type II secretion system protein F</fullName>
    </submittedName>
</protein>
<keyword evidence="9" id="KW-1185">Reference proteome</keyword>
<dbReference type="PANTHER" id="PTHR35007">
    <property type="entry name" value="INTEGRAL MEMBRANE PROTEIN-RELATED"/>
    <property type="match status" value="1"/>
</dbReference>
<organism evidence="8 9">
    <name type="scientific">Flexivirga caeni</name>
    <dbReference type="NCBI Taxonomy" id="2294115"/>
    <lineage>
        <taxon>Bacteria</taxon>
        <taxon>Bacillati</taxon>
        <taxon>Actinomycetota</taxon>
        <taxon>Actinomycetes</taxon>
        <taxon>Micrococcales</taxon>
        <taxon>Dermacoccaceae</taxon>
        <taxon>Flexivirga</taxon>
    </lineage>
</organism>
<feature type="transmembrane region" description="Helical" evidence="6">
    <location>
        <begin position="253"/>
        <end position="270"/>
    </location>
</feature>
<keyword evidence="3 6" id="KW-0812">Transmembrane</keyword>
<dbReference type="InterPro" id="IPR018076">
    <property type="entry name" value="T2SS_GspF_dom"/>
</dbReference>
<accession>A0A3M9M6A5</accession>
<evidence type="ECO:0000256" key="6">
    <source>
        <dbReference type="SAM" id="Phobius"/>
    </source>
</evidence>
<evidence type="ECO:0000256" key="2">
    <source>
        <dbReference type="ARBA" id="ARBA00022475"/>
    </source>
</evidence>
<feature type="transmembrane region" description="Helical" evidence="6">
    <location>
        <begin position="56"/>
        <end position="74"/>
    </location>
</feature>
<evidence type="ECO:0000256" key="1">
    <source>
        <dbReference type="ARBA" id="ARBA00004651"/>
    </source>
</evidence>
<dbReference type="OrthoDB" id="3217742at2"/>
<dbReference type="Pfam" id="PF00482">
    <property type="entry name" value="T2SSF"/>
    <property type="match status" value="1"/>
</dbReference>
<sequence>MSVVIPLIFGAGLLCIWWSFWPREETARRRTGAVVTDRLADEVVQSGITGLTRGRLLWLSGGAGAFALLVVMAVTAVPAIALAFGGLTAYAPIAFVRAKARRRRSQLRDLWPDVVDHIASAVRAGLALPESLSQLAIRGPEELRPAFAEFAHDYRATGRFHDCLDALKARLSDPVADRLIESLRIAREVGGTDLGKLLRTLSTFLRDDARTRAELEARQSWTVNAARLAVAAPWIVLAMLATRGSSLAAYRQPAGVMVLAIGTAVTLLAYRIMRRIGRLPVEARVLR</sequence>
<keyword evidence="5 6" id="KW-0472">Membrane</keyword>
<feature type="transmembrane region" description="Helical" evidence="6">
    <location>
        <begin position="221"/>
        <end position="241"/>
    </location>
</feature>
<dbReference type="AlphaFoldDB" id="A0A3M9M6A5"/>
<feature type="domain" description="Type II secretion system protein GspF" evidence="7">
    <location>
        <begin position="116"/>
        <end position="240"/>
    </location>
</feature>
<feature type="transmembrane region" description="Helical" evidence="6">
    <location>
        <begin position="80"/>
        <end position="98"/>
    </location>
</feature>
<evidence type="ECO:0000259" key="7">
    <source>
        <dbReference type="Pfam" id="PF00482"/>
    </source>
</evidence>